<accession>A0ABT9YEA3</accession>
<sequence length="33" mass="3771">MHISRIPIFTRDIVNTYHILLKGVGFNGVCDIK</sequence>
<gene>
    <name evidence="1" type="ORF">J2S05_000957</name>
</gene>
<comment type="caution">
    <text evidence="1">The sequence shown here is derived from an EMBL/GenBank/DDBJ whole genome shotgun (WGS) entry which is preliminary data.</text>
</comment>
<organism evidence="1 2">
    <name type="scientific">Alkalicoccobacillus murimartini</name>
    <dbReference type="NCBI Taxonomy" id="171685"/>
    <lineage>
        <taxon>Bacteria</taxon>
        <taxon>Bacillati</taxon>
        <taxon>Bacillota</taxon>
        <taxon>Bacilli</taxon>
        <taxon>Bacillales</taxon>
        <taxon>Bacillaceae</taxon>
        <taxon>Alkalicoccobacillus</taxon>
    </lineage>
</organism>
<protein>
    <submittedName>
        <fullName evidence="1">Uncharacterized protein</fullName>
    </submittedName>
</protein>
<dbReference type="EMBL" id="JAUSUA010000001">
    <property type="protein sequence ID" value="MDQ0206183.1"/>
    <property type="molecule type" value="Genomic_DNA"/>
</dbReference>
<evidence type="ECO:0000313" key="2">
    <source>
        <dbReference type="Proteomes" id="UP001225034"/>
    </source>
</evidence>
<reference evidence="1 2" key="1">
    <citation type="submission" date="2023-07" db="EMBL/GenBank/DDBJ databases">
        <title>Genomic Encyclopedia of Type Strains, Phase IV (KMG-IV): sequencing the most valuable type-strain genomes for metagenomic binning, comparative biology and taxonomic classification.</title>
        <authorList>
            <person name="Goeker M."/>
        </authorList>
    </citation>
    <scope>NUCLEOTIDE SEQUENCE [LARGE SCALE GENOMIC DNA]</scope>
    <source>
        <strain evidence="1 2">DSM 19154</strain>
    </source>
</reference>
<keyword evidence="2" id="KW-1185">Reference proteome</keyword>
<name>A0ABT9YEA3_9BACI</name>
<dbReference type="Proteomes" id="UP001225034">
    <property type="component" value="Unassembled WGS sequence"/>
</dbReference>
<evidence type="ECO:0000313" key="1">
    <source>
        <dbReference type="EMBL" id="MDQ0206183.1"/>
    </source>
</evidence>
<proteinExistence type="predicted"/>